<accession>A0A1K2EHL0</accession>
<name>A0A1K2EHL0_STRAR</name>
<dbReference type="RefSeq" id="WP_072487840.1">
    <property type="nucleotide sequence ID" value="NZ_CP108276.1"/>
</dbReference>
<dbReference type="Proteomes" id="UP000181909">
    <property type="component" value="Unassembled WGS sequence"/>
</dbReference>
<sequence>MASQPGLSDLRRAKFARRLPAALSELAGPEHGPVRLPLHLAWSGLTTFDLDRPRLRMSYYRIVLAEGQHDDLVQYLNRDLLVGLWPTLRTLVSRDVREVWESAFGELAHSTQAAA</sequence>
<dbReference type="STRING" id="1893.SAMN02787144_101995"/>
<dbReference type="OrthoDB" id="3296614at2"/>
<evidence type="ECO:0000313" key="2">
    <source>
        <dbReference type="Proteomes" id="UP000181909"/>
    </source>
</evidence>
<protein>
    <submittedName>
        <fullName evidence="1">Uncharacterized protein</fullName>
    </submittedName>
</protein>
<dbReference type="EMBL" id="FPJO01000019">
    <property type="protein sequence ID" value="SFY34658.1"/>
    <property type="molecule type" value="Genomic_DNA"/>
</dbReference>
<evidence type="ECO:0000313" key="1">
    <source>
        <dbReference type="EMBL" id="SFY34658.1"/>
    </source>
</evidence>
<reference evidence="1 2" key="1">
    <citation type="submission" date="2016-11" db="EMBL/GenBank/DDBJ databases">
        <authorList>
            <person name="Jaros S."/>
            <person name="Januszkiewicz K."/>
            <person name="Wedrychowicz H."/>
        </authorList>
    </citation>
    <scope>NUCLEOTIDE SEQUENCE [LARGE SCALE GENOMIC DNA]</scope>
    <source>
        <strain evidence="1 2">OK807</strain>
    </source>
</reference>
<organism evidence="1 2">
    <name type="scientific">Streptomyces atratus</name>
    <dbReference type="NCBI Taxonomy" id="1893"/>
    <lineage>
        <taxon>Bacteria</taxon>
        <taxon>Bacillati</taxon>
        <taxon>Actinomycetota</taxon>
        <taxon>Actinomycetes</taxon>
        <taxon>Kitasatosporales</taxon>
        <taxon>Streptomycetaceae</taxon>
        <taxon>Streptomyces</taxon>
    </lineage>
</organism>
<dbReference type="AlphaFoldDB" id="A0A1K2EHL0"/>
<gene>
    <name evidence="1" type="ORF">SAMN02787144_101995</name>
</gene>
<proteinExistence type="predicted"/>